<organism evidence="1 2">
    <name type="scientific">Sphaerospermopsis reniformis</name>
    <dbReference type="NCBI Taxonomy" id="531300"/>
    <lineage>
        <taxon>Bacteria</taxon>
        <taxon>Bacillati</taxon>
        <taxon>Cyanobacteriota</taxon>
        <taxon>Cyanophyceae</taxon>
        <taxon>Nostocales</taxon>
        <taxon>Aphanizomenonaceae</taxon>
        <taxon>Sphaerospermopsis</taxon>
    </lineage>
</organism>
<evidence type="ECO:0000313" key="1">
    <source>
        <dbReference type="EMBL" id="GCL39964.1"/>
    </source>
</evidence>
<accession>A0A480ACU7</accession>
<evidence type="ECO:0000313" key="2">
    <source>
        <dbReference type="Proteomes" id="UP000300142"/>
    </source>
</evidence>
<sequence>MRSSETKGVAATTQFLPCFACISRSTKGYKPASNKSINQILDEYLTEQEGEFDADTRWALTWFEQNQFNEGEYGDAETLSKARNTSIQGLVNGGILAAKSGKVRLLQRQELSPDWNPDTDTRTSHWEITQHLIHTLETAGELKTAEMLAKIGEQGEIARDLAYRLYNRPVRNI</sequence>
<reference evidence="2" key="1">
    <citation type="submission" date="2019-02" db="EMBL/GenBank/DDBJ databases">
        <title>Draft genome sequence of Sphaerospermopsis reniformis NIES-1949.</title>
        <authorList>
            <person name="Yamaguchi H."/>
            <person name="Suzuki S."/>
            <person name="Kawachi M."/>
        </authorList>
    </citation>
    <scope>NUCLEOTIDE SEQUENCE [LARGE SCALE GENOMIC DNA]</scope>
    <source>
        <strain evidence="2">NIES-1949</strain>
    </source>
</reference>
<proteinExistence type="predicted"/>
<dbReference type="RefSeq" id="WP_201277685.1">
    <property type="nucleotide sequence ID" value="NZ_BJCE01000363.1"/>
</dbReference>
<name>A0A480ACU7_9CYAN</name>
<comment type="caution">
    <text evidence="1">The sequence shown here is derived from an EMBL/GenBank/DDBJ whole genome shotgun (WGS) entry which is preliminary data.</text>
</comment>
<gene>
    <name evidence="1" type="ORF">SR1949_50950</name>
</gene>
<protein>
    <submittedName>
        <fullName evidence="1">Uncharacterized protein</fullName>
    </submittedName>
</protein>
<dbReference type="EMBL" id="BJCE01000363">
    <property type="protein sequence ID" value="GCL39964.1"/>
    <property type="molecule type" value="Genomic_DNA"/>
</dbReference>
<keyword evidence="2" id="KW-1185">Reference proteome</keyword>
<dbReference type="Proteomes" id="UP000300142">
    <property type="component" value="Unassembled WGS sequence"/>
</dbReference>
<dbReference type="AlphaFoldDB" id="A0A480ACU7"/>